<dbReference type="InterPro" id="IPR036097">
    <property type="entry name" value="HisK_dim/P_sf"/>
</dbReference>
<dbReference type="InterPro" id="IPR011006">
    <property type="entry name" value="CheY-like_superfamily"/>
</dbReference>
<evidence type="ECO:0000256" key="4">
    <source>
        <dbReference type="ARBA" id="ARBA00022679"/>
    </source>
</evidence>
<dbReference type="PANTHER" id="PTHR43047">
    <property type="entry name" value="TWO-COMPONENT HISTIDINE PROTEIN KINASE"/>
    <property type="match status" value="1"/>
</dbReference>
<dbReference type="InterPro" id="IPR035965">
    <property type="entry name" value="PAS-like_dom_sf"/>
</dbReference>
<feature type="domain" description="Response regulatory" evidence="8">
    <location>
        <begin position="998"/>
        <end position="1126"/>
    </location>
</feature>
<evidence type="ECO:0000256" key="3">
    <source>
        <dbReference type="ARBA" id="ARBA00022553"/>
    </source>
</evidence>
<dbReference type="SMART" id="SM00387">
    <property type="entry name" value="HATPase_c"/>
    <property type="match status" value="1"/>
</dbReference>
<comment type="caution">
    <text evidence="11">The sequence shown here is derived from an EMBL/GenBank/DDBJ whole genome shotgun (WGS) entry which is preliminary data.</text>
</comment>
<dbReference type="GO" id="GO:0000155">
    <property type="term" value="F:phosphorelay sensor kinase activity"/>
    <property type="evidence" value="ECO:0007669"/>
    <property type="project" value="InterPro"/>
</dbReference>
<organism evidence="11 12">
    <name type="scientific">Aureobasidium pullulans</name>
    <name type="common">Black yeast</name>
    <name type="synonym">Pullularia pullulans</name>
    <dbReference type="NCBI Taxonomy" id="5580"/>
    <lineage>
        <taxon>Eukaryota</taxon>
        <taxon>Fungi</taxon>
        <taxon>Dikarya</taxon>
        <taxon>Ascomycota</taxon>
        <taxon>Pezizomycotina</taxon>
        <taxon>Dothideomycetes</taxon>
        <taxon>Dothideomycetidae</taxon>
        <taxon>Dothideales</taxon>
        <taxon>Saccotheciaceae</taxon>
        <taxon>Aureobasidium</taxon>
    </lineage>
</organism>
<dbReference type="NCBIfam" id="TIGR00229">
    <property type="entry name" value="sensory_box"/>
    <property type="match status" value="2"/>
</dbReference>
<dbReference type="PROSITE" id="PS50109">
    <property type="entry name" value="HIS_KIN"/>
    <property type="match status" value="1"/>
</dbReference>
<feature type="domain" description="PAC" evidence="10">
    <location>
        <begin position="615"/>
        <end position="674"/>
    </location>
</feature>
<keyword evidence="4" id="KW-0808">Transferase</keyword>
<accession>A0A4S9T7V8</accession>
<dbReference type="Pfam" id="PF08448">
    <property type="entry name" value="PAS_4"/>
    <property type="match status" value="1"/>
</dbReference>
<dbReference type="Gene3D" id="3.30.565.10">
    <property type="entry name" value="Histidine kinase-like ATPase, C-terminal domain"/>
    <property type="match status" value="1"/>
</dbReference>
<dbReference type="InterPro" id="IPR013655">
    <property type="entry name" value="PAS_fold_3"/>
</dbReference>
<evidence type="ECO:0000259" key="8">
    <source>
        <dbReference type="PROSITE" id="PS50110"/>
    </source>
</evidence>
<evidence type="ECO:0000313" key="11">
    <source>
        <dbReference type="EMBL" id="THZ20362.1"/>
    </source>
</evidence>
<name>A0A4S9T7V8_AURPU</name>
<protein>
    <recommendedName>
        <fullName evidence="2">histidine kinase</fullName>
        <ecNumber evidence="2">2.7.13.3</ecNumber>
    </recommendedName>
</protein>
<dbReference type="PROSITE" id="PS50113">
    <property type="entry name" value="PAC"/>
    <property type="match status" value="1"/>
</dbReference>
<dbReference type="SMART" id="SM00448">
    <property type="entry name" value="REC"/>
    <property type="match status" value="1"/>
</dbReference>
<keyword evidence="5" id="KW-0418">Kinase</keyword>
<proteinExistence type="predicted"/>
<dbReference type="InterPro" id="IPR000700">
    <property type="entry name" value="PAS-assoc_C"/>
</dbReference>
<dbReference type="PRINTS" id="PR00344">
    <property type="entry name" value="BCTRLSENSOR"/>
</dbReference>
<dbReference type="Gene3D" id="1.10.287.130">
    <property type="match status" value="1"/>
</dbReference>
<dbReference type="Gene3D" id="3.30.450.20">
    <property type="entry name" value="PAS domain"/>
    <property type="match status" value="3"/>
</dbReference>
<dbReference type="InterPro" id="IPR005467">
    <property type="entry name" value="His_kinase_dom"/>
</dbReference>
<dbReference type="GO" id="GO:0009927">
    <property type="term" value="F:histidine phosphotransfer kinase activity"/>
    <property type="evidence" value="ECO:0007669"/>
    <property type="project" value="TreeGrafter"/>
</dbReference>
<keyword evidence="3 6" id="KW-0597">Phosphoprotein</keyword>
<dbReference type="SMART" id="SM00091">
    <property type="entry name" value="PAS"/>
    <property type="match status" value="3"/>
</dbReference>
<dbReference type="InterPro" id="IPR013656">
    <property type="entry name" value="PAS_4"/>
</dbReference>
<comment type="catalytic activity">
    <reaction evidence="1">
        <text>ATP + protein L-histidine = ADP + protein N-phospho-L-histidine.</text>
        <dbReference type="EC" id="2.7.13.3"/>
    </reaction>
</comment>
<dbReference type="InterPro" id="IPR000014">
    <property type="entry name" value="PAS"/>
</dbReference>
<dbReference type="SUPFAM" id="SSF55874">
    <property type="entry name" value="ATPase domain of HSP90 chaperone/DNA topoisomerase II/histidine kinase"/>
    <property type="match status" value="1"/>
</dbReference>
<dbReference type="InterPro" id="IPR004358">
    <property type="entry name" value="Sig_transdc_His_kin-like_C"/>
</dbReference>
<dbReference type="SUPFAM" id="SSF55785">
    <property type="entry name" value="PYP-like sensor domain (PAS domain)"/>
    <property type="match status" value="3"/>
</dbReference>
<sequence length="1157" mass="129205">MSFSFIPRDSNLASMHAVSPAKEFPSSHITKTAQQGILFESNTGDLHLDEHLGYIRNADWASTSLGPLESWPQDLMQLCQISLLDPNPRSLILGPDRILFYNEAYSELCGDRHPHALGQNVIEAWGEVAQDLISGPLETAERTGRRVQVEDQPLVYLRNGFLERVYVRWTIVPLAGYAQGVYVSLTDSTETMLAEKRRAAIRALNTAWNVVQDPLTFWQSIPQSLALDPFLFPFAFLYTASSDPDSEYCIDTSPEPTQTMRFKLEGAVGSSEITSHLPGELDTGHFELLSDLKDPILFRSNETPKPTWSLSAQDCILCPISSNRSQKVIAYLFLGIDPKRPYNDAYREWMNEFTRCLSNAVTSALQSEEQARNQRRRAAAVASEQHLLVTALADRDKEVVAVNEELQRTLEVVDMANVGVFNYDLEGRLIYANDAFSKMTACPPEMMHGKELVFLDLTYPEDTEYLMPKWKCATSGQSCTFEMRYRGPKNEGLWVLAAVVPVLKDGIVTSVSGCVTNIQDTKLRETESAQRLQALERAKAWEQRFANFAELAPVAIFFGSQSHHHLSYCNRAWFEITGHPVVAFEQIDWSMIVYEEDLELVRSMWTEVIAANKAVSTQFRLRRRWSDGNGVVIGPVWVTASVLPEYKEDGSIKGIIGTMLDISALKFAETVQHMKAQEALEAKRQSSNFIDMVSHEIRNPLSAVFHCADAAQDTLADMLDLASRLASAPKSESGNQLRELIANAVDSINTIISCTQHQKGIVDDILVLSKLDSNLLQITPSAVKVTALLRDVEKMFEAEAQRSNVQLQTQAHPSLEELNVSWAMLDPGRVQQVLINLLTNAIKFCKKKQLRKVTIRAGASRIRPSENVLPDIDFVVAHSLHDSVYDSAEFESHSFYLWFTVEDTGRGMSAEEKTRIFARFSQGSARTETEYGGSGLGLFISRELSELQGGEIGVASTLDVGSTFAFFVKTHHTDAPASTKGLPIQLKQKIKKSSADINILVVEDNAVNQKVLRKQLTNHAYTVAVADNGVDCLDYLRTTKHWRGNPSSAPALSVILMDIEMPKMNGLEATKMIRQYEKEGKLMGHIPIIAVSANARQEQTNMALEAGMEEKDGGCGPHMAAIVSRGFFLMVWELAEREVQRFVTRDEPARVAAWIYV</sequence>
<dbReference type="CDD" id="cd00082">
    <property type="entry name" value="HisKA"/>
    <property type="match status" value="1"/>
</dbReference>
<feature type="domain" description="PAS" evidence="9">
    <location>
        <begin position="402"/>
        <end position="477"/>
    </location>
</feature>
<feature type="domain" description="Histidine kinase" evidence="7">
    <location>
        <begin position="692"/>
        <end position="972"/>
    </location>
</feature>
<dbReference type="Pfam" id="PF08447">
    <property type="entry name" value="PAS_3"/>
    <property type="match status" value="1"/>
</dbReference>
<dbReference type="InterPro" id="IPR036890">
    <property type="entry name" value="HATPase_C_sf"/>
</dbReference>
<dbReference type="SUPFAM" id="SSF47384">
    <property type="entry name" value="Homodimeric domain of signal transducing histidine kinase"/>
    <property type="match status" value="1"/>
</dbReference>
<evidence type="ECO:0000313" key="12">
    <source>
        <dbReference type="Proteomes" id="UP000308005"/>
    </source>
</evidence>
<dbReference type="InterPro" id="IPR001789">
    <property type="entry name" value="Sig_transdc_resp-reg_receiver"/>
</dbReference>
<dbReference type="PROSITE" id="PS50110">
    <property type="entry name" value="RESPONSE_REGULATORY"/>
    <property type="match status" value="1"/>
</dbReference>
<dbReference type="SMART" id="SM00388">
    <property type="entry name" value="HisKA"/>
    <property type="match status" value="1"/>
</dbReference>
<dbReference type="GO" id="GO:0005886">
    <property type="term" value="C:plasma membrane"/>
    <property type="evidence" value="ECO:0007669"/>
    <property type="project" value="TreeGrafter"/>
</dbReference>
<evidence type="ECO:0000259" key="9">
    <source>
        <dbReference type="PROSITE" id="PS50112"/>
    </source>
</evidence>
<dbReference type="Pfam" id="PF00072">
    <property type="entry name" value="Response_reg"/>
    <property type="match status" value="1"/>
</dbReference>
<dbReference type="CDD" id="cd17546">
    <property type="entry name" value="REC_hyHK_CKI1_RcsC-like"/>
    <property type="match status" value="1"/>
</dbReference>
<dbReference type="CDD" id="cd00130">
    <property type="entry name" value="PAS"/>
    <property type="match status" value="2"/>
</dbReference>
<dbReference type="PANTHER" id="PTHR43047:SF72">
    <property type="entry name" value="OSMOSENSING HISTIDINE PROTEIN KINASE SLN1"/>
    <property type="match status" value="1"/>
</dbReference>
<dbReference type="Pfam" id="PF00512">
    <property type="entry name" value="HisKA"/>
    <property type="match status" value="1"/>
</dbReference>
<dbReference type="Gene3D" id="3.40.50.2300">
    <property type="match status" value="1"/>
</dbReference>
<gene>
    <name evidence="11" type="ORF">D6C91_04773</name>
</gene>
<dbReference type="PROSITE" id="PS50112">
    <property type="entry name" value="PAS"/>
    <property type="match status" value="1"/>
</dbReference>
<evidence type="ECO:0000256" key="2">
    <source>
        <dbReference type="ARBA" id="ARBA00012438"/>
    </source>
</evidence>
<reference evidence="11 12" key="1">
    <citation type="submission" date="2018-10" db="EMBL/GenBank/DDBJ databases">
        <title>Fifty Aureobasidium pullulans genomes reveal a recombining polyextremotolerant generalist.</title>
        <authorList>
            <person name="Gostincar C."/>
            <person name="Turk M."/>
            <person name="Zajc J."/>
            <person name="Gunde-Cimerman N."/>
        </authorList>
    </citation>
    <scope>NUCLEOTIDE SEQUENCE [LARGE SCALE GENOMIC DNA]</scope>
    <source>
        <strain evidence="11 12">EXF-3863</strain>
    </source>
</reference>
<evidence type="ECO:0000256" key="5">
    <source>
        <dbReference type="ARBA" id="ARBA00022777"/>
    </source>
</evidence>
<dbReference type="SUPFAM" id="SSF52172">
    <property type="entry name" value="CheY-like"/>
    <property type="match status" value="1"/>
</dbReference>
<evidence type="ECO:0000259" key="10">
    <source>
        <dbReference type="PROSITE" id="PS50113"/>
    </source>
</evidence>
<dbReference type="EMBL" id="QZBM01000187">
    <property type="protein sequence ID" value="THZ20362.1"/>
    <property type="molecule type" value="Genomic_DNA"/>
</dbReference>
<evidence type="ECO:0000256" key="6">
    <source>
        <dbReference type="PROSITE-ProRule" id="PRU00169"/>
    </source>
</evidence>
<dbReference type="Pfam" id="PF02518">
    <property type="entry name" value="HATPase_c"/>
    <property type="match status" value="1"/>
</dbReference>
<evidence type="ECO:0000256" key="1">
    <source>
        <dbReference type="ARBA" id="ARBA00000085"/>
    </source>
</evidence>
<evidence type="ECO:0000259" key="7">
    <source>
        <dbReference type="PROSITE" id="PS50109"/>
    </source>
</evidence>
<dbReference type="EC" id="2.7.13.3" evidence="2"/>
<dbReference type="InterPro" id="IPR003661">
    <property type="entry name" value="HisK_dim/P_dom"/>
</dbReference>
<feature type="modified residue" description="4-aspartylphosphate" evidence="6">
    <location>
        <position position="1058"/>
    </location>
</feature>
<dbReference type="AlphaFoldDB" id="A0A4S9T7V8"/>
<dbReference type="Proteomes" id="UP000308005">
    <property type="component" value="Unassembled WGS sequence"/>
</dbReference>
<dbReference type="InterPro" id="IPR003594">
    <property type="entry name" value="HATPase_dom"/>
</dbReference>